<reference evidence="1 2" key="1">
    <citation type="journal article" date="2022" name="Hortic Res">
        <title>A haplotype resolved chromosomal level avocado genome allows analysis of novel avocado genes.</title>
        <authorList>
            <person name="Nath O."/>
            <person name="Fletcher S.J."/>
            <person name="Hayward A."/>
            <person name="Shaw L.M."/>
            <person name="Masouleh A.K."/>
            <person name="Furtado A."/>
            <person name="Henry R.J."/>
            <person name="Mitter N."/>
        </authorList>
    </citation>
    <scope>NUCLEOTIDE SEQUENCE [LARGE SCALE GENOMIC DNA]</scope>
    <source>
        <strain evidence="2">cv. Hass</strain>
    </source>
</reference>
<gene>
    <name evidence="1" type="ORF">MRB53_007680</name>
</gene>
<sequence>MKRIHTDNVEVFIKLIQTNDNKPLFHRDTNKKGSLNVLQSKVVILFFSDYDISDDEIKEIEQQIWKTDQRPYEIVWLPVLYEQEISDEMKEENKEKLIYLYGGDDLAWIRNFIASMKEVVKGDGIELIYVGKKHRETINNECLSEWWDDQKIINAVLEPHG</sequence>
<accession>A0ACC2ML88</accession>
<protein>
    <submittedName>
        <fullName evidence="1">Uncharacterized protein</fullName>
    </submittedName>
</protein>
<comment type="caution">
    <text evidence="1">The sequence shown here is derived from an EMBL/GenBank/DDBJ whole genome shotgun (WGS) entry which is preliminary data.</text>
</comment>
<evidence type="ECO:0000313" key="1">
    <source>
        <dbReference type="EMBL" id="KAJ8645932.1"/>
    </source>
</evidence>
<keyword evidence="2" id="KW-1185">Reference proteome</keyword>
<organism evidence="1 2">
    <name type="scientific">Persea americana</name>
    <name type="common">Avocado</name>
    <dbReference type="NCBI Taxonomy" id="3435"/>
    <lineage>
        <taxon>Eukaryota</taxon>
        <taxon>Viridiplantae</taxon>
        <taxon>Streptophyta</taxon>
        <taxon>Embryophyta</taxon>
        <taxon>Tracheophyta</taxon>
        <taxon>Spermatophyta</taxon>
        <taxon>Magnoliopsida</taxon>
        <taxon>Magnoliidae</taxon>
        <taxon>Laurales</taxon>
        <taxon>Lauraceae</taxon>
        <taxon>Persea</taxon>
    </lineage>
</organism>
<name>A0ACC2ML88_PERAE</name>
<dbReference type="Proteomes" id="UP001234297">
    <property type="component" value="Chromosome 2"/>
</dbReference>
<evidence type="ECO:0000313" key="2">
    <source>
        <dbReference type="Proteomes" id="UP001234297"/>
    </source>
</evidence>
<proteinExistence type="predicted"/>
<dbReference type="EMBL" id="CM056810">
    <property type="protein sequence ID" value="KAJ8645932.1"/>
    <property type="molecule type" value="Genomic_DNA"/>
</dbReference>